<organism evidence="1 2">
    <name type="scientific">Glycomyces harbinensis</name>
    <dbReference type="NCBI Taxonomy" id="58114"/>
    <lineage>
        <taxon>Bacteria</taxon>
        <taxon>Bacillati</taxon>
        <taxon>Actinomycetota</taxon>
        <taxon>Actinomycetes</taxon>
        <taxon>Glycomycetales</taxon>
        <taxon>Glycomycetaceae</taxon>
        <taxon>Glycomyces</taxon>
    </lineage>
</organism>
<reference evidence="2" key="1">
    <citation type="submission" date="2016-10" db="EMBL/GenBank/DDBJ databases">
        <authorList>
            <person name="Varghese N."/>
            <person name="Submissions S."/>
        </authorList>
    </citation>
    <scope>NUCLEOTIDE SEQUENCE [LARGE SCALE GENOMIC DNA]</scope>
    <source>
        <strain evidence="2">CGMCC 4.3516</strain>
    </source>
</reference>
<proteinExistence type="predicted"/>
<keyword evidence="2" id="KW-1185">Reference proteome</keyword>
<dbReference type="AlphaFoldDB" id="A0A1G6SMF5"/>
<protein>
    <submittedName>
        <fullName evidence="1">Uncharacterized protein</fullName>
    </submittedName>
</protein>
<gene>
    <name evidence="1" type="ORF">SAMN05216270_102181</name>
</gene>
<evidence type="ECO:0000313" key="1">
    <source>
        <dbReference type="EMBL" id="SDD18028.1"/>
    </source>
</evidence>
<dbReference type="Proteomes" id="UP000198949">
    <property type="component" value="Unassembled WGS sequence"/>
</dbReference>
<accession>A0A1G6SMF5</accession>
<dbReference type="RefSeq" id="WP_143014764.1">
    <property type="nucleotide sequence ID" value="NZ_FNAD01000002.1"/>
</dbReference>
<dbReference type="OrthoDB" id="5187149at2"/>
<sequence>MATDFPSAAKVRKDAPTRARRILAVAALLAAGACLPSDRSADEDRDLSEMLGDDRPCAWLDVADASDTVFGDGPAVDWSEQSDERHLACDGRLSLIEGDDEVGTIDFTVRVFDADEPAPEGAGASYDRLDGFRPAGQEDLNEILTPQVDPIATDWDEGETYELEGLFRNRELYIVGAWGEHSDVAVGVSFRFTAEQEYYDQPLTYHEYCETTDVASGCLIDADDLYAWMTDEYLPAILDRLQAVSSS</sequence>
<dbReference type="STRING" id="58114.SAMN05216270_102181"/>
<dbReference type="EMBL" id="FNAD01000002">
    <property type="protein sequence ID" value="SDD18028.1"/>
    <property type="molecule type" value="Genomic_DNA"/>
</dbReference>
<name>A0A1G6SMF5_9ACTN</name>
<evidence type="ECO:0000313" key="2">
    <source>
        <dbReference type="Proteomes" id="UP000198949"/>
    </source>
</evidence>